<sequence>MLKVGSLLLSYPNHLSSPSYPYTMKRSFLLLAGSLLTWLPIHADRYTDTAEKHLNWAISNQADSILAHATPEVKQALPADQLNSIWKMLVMQFGTLESKEAWDTTDLGDGLTLCRRLLHFKNRTLNVNIVLNRELQLSGISFTPAIEEKMRHEVDAKPLPAGITEQELNVEHNNISLPGTLTLPECASATQQVPVVVLLGGSGPTDRDGTLGPNHPLRDLAHGLALQGIASLRYDKRTKAHQTDFAEVSGKRTTLETEYVEDALVALEKVRNLPEIDKKRVFLAGHSLGGTVLPLIARKAGKEVAGMIVLAGLARPMWEAGTEQLRYMASLQETDPQRIDSMAESQLKQMLQLLPEDYLQSIDNYHPLQTVKKLRKLPMLFVQGGTDYQVTQEDLALWKQACRRNKRAQFAFFPDLDHLFRPHAKKAVPSDYQKEGTLSKEVVEAVAKFVQKD</sequence>
<evidence type="ECO:0000259" key="2">
    <source>
        <dbReference type="Pfam" id="PF13026"/>
    </source>
</evidence>
<dbReference type="InterPro" id="IPR022742">
    <property type="entry name" value="Hydrolase_4"/>
</dbReference>
<dbReference type="Pfam" id="PF12146">
    <property type="entry name" value="Hydrolase_4"/>
    <property type="match status" value="1"/>
</dbReference>
<protein>
    <submittedName>
        <fullName evidence="3">Hydrolase</fullName>
    </submittedName>
</protein>
<evidence type="ECO:0000313" key="3">
    <source>
        <dbReference type="EMBL" id="EJX05959.1"/>
    </source>
</evidence>
<dbReference type="GO" id="GO:0052689">
    <property type="term" value="F:carboxylic ester hydrolase activity"/>
    <property type="evidence" value="ECO:0007669"/>
    <property type="project" value="TreeGrafter"/>
</dbReference>
<dbReference type="InterPro" id="IPR053145">
    <property type="entry name" value="AB_hydrolase_Est10"/>
</dbReference>
<dbReference type="PANTHER" id="PTHR43265:SF1">
    <property type="entry name" value="ESTERASE ESTD"/>
    <property type="match status" value="1"/>
</dbReference>
<organism evidence="3">
    <name type="scientific">gut metagenome</name>
    <dbReference type="NCBI Taxonomy" id="749906"/>
    <lineage>
        <taxon>unclassified sequences</taxon>
        <taxon>metagenomes</taxon>
        <taxon>organismal metagenomes</taxon>
    </lineage>
</organism>
<reference evidence="3" key="1">
    <citation type="journal article" date="2012" name="PLoS ONE">
        <title>Gene sets for utilization of primary and secondary nutrition supplies in the distal gut of endangered iberian lynx.</title>
        <authorList>
            <person name="Alcaide M."/>
            <person name="Messina E."/>
            <person name="Richter M."/>
            <person name="Bargiela R."/>
            <person name="Peplies J."/>
            <person name="Huws S.A."/>
            <person name="Newbold C.J."/>
            <person name="Golyshin P.N."/>
            <person name="Simon M.A."/>
            <person name="Lopez G."/>
            <person name="Yakimov M.M."/>
            <person name="Ferrer M."/>
        </authorList>
    </citation>
    <scope>NUCLEOTIDE SEQUENCE</scope>
</reference>
<gene>
    <name evidence="3" type="ORF">EVA_05933</name>
</gene>
<dbReference type="Pfam" id="PF13026">
    <property type="entry name" value="DUF3887"/>
    <property type="match status" value="1"/>
</dbReference>
<keyword evidence="3" id="KW-0378">Hydrolase</keyword>
<dbReference type="SUPFAM" id="SSF53474">
    <property type="entry name" value="alpha/beta-Hydrolases"/>
    <property type="match status" value="1"/>
</dbReference>
<dbReference type="InterPro" id="IPR024981">
    <property type="entry name" value="DUF3887"/>
</dbReference>
<dbReference type="AlphaFoldDB" id="J9GG93"/>
<dbReference type="Gene3D" id="3.40.50.1820">
    <property type="entry name" value="alpha/beta hydrolase"/>
    <property type="match status" value="1"/>
</dbReference>
<evidence type="ECO:0000259" key="1">
    <source>
        <dbReference type="Pfam" id="PF12146"/>
    </source>
</evidence>
<dbReference type="PANTHER" id="PTHR43265">
    <property type="entry name" value="ESTERASE ESTD"/>
    <property type="match status" value="1"/>
</dbReference>
<comment type="caution">
    <text evidence="3">The sequence shown here is derived from an EMBL/GenBank/DDBJ whole genome shotgun (WGS) entry which is preliminary data.</text>
</comment>
<dbReference type="InterPro" id="IPR029058">
    <property type="entry name" value="AB_hydrolase_fold"/>
</dbReference>
<feature type="domain" description="Serine aminopeptidase S33" evidence="1">
    <location>
        <begin position="219"/>
        <end position="392"/>
    </location>
</feature>
<dbReference type="Gene3D" id="3.10.450.590">
    <property type="match status" value="1"/>
</dbReference>
<accession>J9GG93</accession>
<name>J9GG93_9ZZZZ</name>
<dbReference type="EMBL" id="AMCI01001315">
    <property type="protein sequence ID" value="EJX05959.1"/>
    <property type="molecule type" value="Genomic_DNA"/>
</dbReference>
<proteinExistence type="predicted"/>
<feature type="domain" description="DUF3887" evidence="2">
    <location>
        <begin position="50"/>
        <end position="139"/>
    </location>
</feature>